<dbReference type="EMBL" id="ML771714">
    <property type="protein sequence ID" value="KAE9382348.1"/>
    <property type="molecule type" value="Genomic_DNA"/>
</dbReference>
<accession>A0A6A4GA54</accession>
<dbReference type="OrthoDB" id="3068022at2759"/>
<proteinExistence type="predicted"/>
<sequence>MSLNRSWGSLVDEPPVDPLVNLREDFHAVGLTWKGTADRDTSLDSLCNEDWAHVQLHSTTELARILENGEPTFTGEQVRDRSHQVEEEGRQRSEDLREMDVRMEALYKTLQLLVRRRAHAARQVGALRDTKVRLSDLQKIAFARLR</sequence>
<protein>
    <submittedName>
        <fullName evidence="2">Uncharacterized protein</fullName>
    </submittedName>
</protein>
<gene>
    <name evidence="2" type="ORF">BT96DRAFT_1010814</name>
</gene>
<organism evidence="2 3">
    <name type="scientific">Gymnopus androsaceus JB14</name>
    <dbReference type="NCBI Taxonomy" id="1447944"/>
    <lineage>
        <taxon>Eukaryota</taxon>
        <taxon>Fungi</taxon>
        <taxon>Dikarya</taxon>
        <taxon>Basidiomycota</taxon>
        <taxon>Agaricomycotina</taxon>
        <taxon>Agaricomycetes</taxon>
        <taxon>Agaricomycetidae</taxon>
        <taxon>Agaricales</taxon>
        <taxon>Marasmiineae</taxon>
        <taxon>Omphalotaceae</taxon>
        <taxon>Gymnopus</taxon>
    </lineage>
</organism>
<keyword evidence="3" id="KW-1185">Reference proteome</keyword>
<evidence type="ECO:0000313" key="2">
    <source>
        <dbReference type="EMBL" id="KAE9382348.1"/>
    </source>
</evidence>
<feature type="region of interest" description="Disordered" evidence="1">
    <location>
        <begin position="69"/>
        <end position="95"/>
    </location>
</feature>
<feature type="compositionally biased region" description="Basic and acidic residues" evidence="1">
    <location>
        <begin position="77"/>
        <end position="95"/>
    </location>
</feature>
<dbReference type="Proteomes" id="UP000799118">
    <property type="component" value="Unassembled WGS sequence"/>
</dbReference>
<evidence type="ECO:0000313" key="3">
    <source>
        <dbReference type="Proteomes" id="UP000799118"/>
    </source>
</evidence>
<name>A0A6A4GA54_9AGAR</name>
<reference evidence="2" key="1">
    <citation type="journal article" date="2019" name="Environ. Microbiol.">
        <title>Fungal ecological strategies reflected in gene transcription - a case study of two litter decomposers.</title>
        <authorList>
            <person name="Barbi F."/>
            <person name="Kohler A."/>
            <person name="Barry K."/>
            <person name="Baskaran P."/>
            <person name="Daum C."/>
            <person name="Fauchery L."/>
            <person name="Ihrmark K."/>
            <person name="Kuo A."/>
            <person name="LaButti K."/>
            <person name="Lipzen A."/>
            <person name="Morin E."/>
            <person name="Grigoriev I.V."/>
            <person name="Henrissat B."/>
            <person name="Lindahl B."/>
            <person name="Martin F."/>
        </authorList>
    </citation>
    <scope>NUCLEOTIDE SEQUENCE</scope>
    <source>
        <strain evidence="2">JB14</strain>
    </source>
</reference>
<dbReference type="AlphaFoldDB" id="A0A6A4GA54"/>
<evidence type="ECO:0000256" key="1">
    <source>
        <dbReference type="SAM" id="MobiDB-lite"/>
    </source>
</evidence>